<feature type="domain" description="Anthranilate synthase component I N-terminal" evidence="4">
    <location>
        <begin position="21"/>
        <end position="167"/>
    </location>
</feature>
<dbReference type="PRINTS" id="PR00095">
    <property type="entry name" value="ANTSNTHASEI"/>
</dbReference>
<evidence type="ECO:0000259" key="3">
    <source>
        <dbReference type="Pfam" id="PF00425"/>
    </source>
</evidence>
<name>A0ABQ3IIM5_9GAMM</name>
<evidence type="ECO:0000256" key="1">
    <source>
        <dbReference type="ARBA" id="ARBA00013139"/>
    </source>
</evidence>
<sequence length="473" mass="53600">MLEYNKQKISAMPLHFSQSLLPSEVFSLLENQSWAMWLDSCDSDHIDSQFDIMVWQPVATVVAEICNISKQTTTTISHVKENSTTQSNDDPLTLLEQTQQNIFEKYQINQGDLPFYGGSLGYFSYDLGRCFETLPSQAVQDINMPEMAVGIYNQAIIYHRKEKTYYLICPEQERSVITNQINNLLRDTKTSANKQAFTLNTSWQTNISKQDYHDKFDRIQQYLLSGDCYQINLTQRFSAAYQGNEFLAYLALREKNQAPFSAFMRFDNRAILSVSPERFLKLNDNKVESKPIKGTQVRSSDPRQDKTNAEKLLNSEKDRAENLMIVDLLRNDISRVCQAGTVKVPKLFEIESFPAVHHLVSTVEGTLSEQYGAHDLLRAAFPGGSITGAPKIRAMEIIDELEPQRRSIYCGSIGYISACGNMDTSITIRTLVCIEKNIHCWAGGGIVADSQVDSEYQESLDKVNKILPILAQL</sequence>
<organism evidence="5 6">
    <name type="scientific">Thalassotalea profundi</name>
    <dbReference type="NCBI Taxonomy" id="2036687"/>
    <lineage>
        <taxon>Bacteria</taxon>
        <taxon>Pseudomonadati</taxon>
        <taxon>Pseudomonadota</taxon>
        <taxon>Gammaproteobacteria</taxon>
        <taxon>Alteromonadales</taxon>
        <taxon>Colwelliaceae</taxon>
        <taxon>Thalassotalea</taxon>
    </lineage>
</organism>
<evidence type="ECO:0000256" key="2">
    <source>
        <dbReference type="ARBA" id="ARBA00022679"/>
    </source>
</evidence>
<dbReference type="EMBL" id="BNAH01000004">
    <property type="protein sequence ID" value="GHE85530.1"/>
    <property type="molecule type" value="Genomic_DNA"/>
</dbReference>
<dbReference type="InterPro" id="IPR005802">
    <property type="entry name" value="ADC_synth_comp_1"/>
</dbReference>
<gene>
    <name evidence="5" type="ORF">GCM10011501_13230</name>
</gene>
<dbReference type="Gene3D" id="3.60.120.10">
    <property type="entry name" value="Anthranilate synthase"/>
    <property type="match status" value="1"/>
</dbReference>
<dbReference type="InterPro" id="IPR019999">
    <property type="entry name" value="Anth_synth_I-like"/>
</dbReference>
<comment type="caution">
    <text evidence="5">The sequence shown here is derived from an EMBL/GenBank/DDBJ whole genome shotgun (WGS) entry which is preliminary data.</text>
</comment>
<evidence type="ECO:0000259" key="4">
    <source>
        <dbReference type="Pfam" id="PF04715"/>
    </source>
</evidence>
<keyword evidence="2" id="KW-0808">Transferase</keyword>
<dbReference type="Pfam" id="PF04715">
    <property type="entry name" value="Anth_synt_I_N"/>
    <property type="match status" value="1"/>
</dbReference>
<dbReference type="SUPFAM" id="SSF56322">
    <property type="entry name" value="ADC synthase"/>
    <property type="match status" value="1"/>
</dbReference>
<accession>A0ABQ3IIM5</accession>
<dbReference type="InterPro" id="IPR005801">
    <property type="entry name" value="ADC_synthase"/>
</dbReference>
<dbReference type="EC" id="2.6.1.85" evidence="1"/>
<proteinExistence type="predicted"/>
<feature type="domain" description="Chorismate-utilising enzyme C-terminal" evidence="3">
    <location>
        <begin position="209"/>
        <end position="462"/>
    </location>
</feature>
<dbReference type="PANTHER" id="PTHR11236:SF50">
    <property type="entry name" value="AMINODEOXYCHORISMATE SYNTHASE COMPONENT 1"/>
    <property type="match status" value="1"/>
</dbReference>
<dbReference type="NCBIfam" id="TIGR00553">
    <property type="entry name" value="pabB"/>
    <property type="match status" value="1"/>
</dbReference>
<dbReference type="InterPro" id="IPR015890">
    <property type="entry name" value="Chorismate_C"/>
</dbReference>
<reference evidence="6" key="1">
    <citation type="journal article" date="2019" name="Int. J. Syst. Evol. Microbiol.">
        <title>The Global Catalogue of Microorganisms (GCM) 10K type strain sequencing project: providing services to taxonomists for standard genome sequencing and annotation.</title>
        <authorList>
            <consortium name="The Broad Institute Genomics Platform"/>
            <consortium name="The Broad Institute Genome Sequencing Center for Infectious Disease"/>
            <person name="Wu L."/>
            <person name="Ma J."/>
        </authorList>
    </citation>
    <scope>NUCLEOTIDE SEQUENCE [LARGE SCALE GENOMIC DNA]</scope>
    <source>
        <strain evidence="6">CGMCC 1.15922</strain>
    </source>
</reference>
<protein>
    <recommendedName>
        <fullName evidence="1">aminodeoxychorismate synthase</fullName>
        <ecNumber evidence="1">2.6.1.85</ecNumber>
    </recommendedName>
</protein>
<dbReference type="PANTHER" id="PTHR11236">
    <property type="entry name" value="AMINOBENZOATE/ANTHRANILATE SYNTHASE"/>
    <property type="match status" value="1"/>
</dbReference>
<evidence type="ECO:0000313" key="5">
    <source>
        <dbReference type="EMBL" id="GHE85530.1"/>
    </source>
</evidence>
<dbReference type="Proteomes" id="UP000626370">
    <property type="component" value="Unassembled WGS sequence"/>
</dbReference>
<keyword evidence="6" id="KW-1185">Reference proteome</keyword>
<dbReference type="Pfam" id="PF00425">
    <property type="entry name" value="Chorismate_bind"/>
    <property type="match status" value="1"/>
</dbReference>
<evidence type="ECO:0000313" key="6">
    <source>
        <dbReference type="Proteomes" id="UP000626370"/>
    </source>
</evidence>
<dbReference type="InterPro" id="IPR006805">
    <property type="entry name" value="Anth_synth_I_N"/>
</dbReference>